<dbReference type="Pfam" id="PF00534">
    <property type="entry name" value="Glycos_transf_1"/>
    <property type="match status" value="1"/>
</dbReference>
<evidence type="ECO:0000259" key="1">
    <source>
        <dbReference type="Pfam" id="PF00534"/>
    </source>
</evidence>
<dbReference type="RefSeq" id="WP_073044197.1">
    <property type="nucleotide sequence ID" value="NZ_FRCJ01000002.1"/>
</dbReference>
<dbReference type="Proteomes" id="UP000184280">
    <property type="component" value="Unassembled WGS sequence"/>
</dbReference>
<name>A0A1M7GT13_XYLRU</name>
<protein>
    <submittedName>
        <fullName evidence="3">Glycosyltransferase involved in cell wall bisynthesis</fullName>
    </submittedName>
</protein>
<feature type="domain" description="Glycosyl transferase family 1" evidence="1">
    <location>
        <begin position="195"/>
        <end position="348"/>
    </location>
</feature>
<proteinExistence type="predicted"/>
<dbReference type="EMBL" id="FRCJ01000002">
    <property type="protein sequence ID" value="SHM19371.1"/>
    <property type="molecule type" value="Genomic_DNA"/>
</dbReference>
<dbReference type="GO" id="GO:0016757">
    <property type="term" value="F:glycosyltransferase activity"/>
    <property type="evidence" value="ECO:0007669"/>
    <property type="project" value="InterPro"/>
</dbReference>
<evidence type="ECO:0000259" key="2">
    <source>
        <dbReference type="Pfam" id="PF13439"/>
    </source>
</evidence>
<sequence length="382" mass="44067">MKILYLFRSIAVYGGIERILVNKMNLLSLNYGYNVSLITTDQGAHTIPYTLSDNVHMEDLGICFYKKYNYNPISRVWVSYRMKRRYKRLLRQRLLCIQPDIIVCTTSDNICSILSVKGSIPLVVESHSIFERTIEYGNNMFLRKYRRHCFIKYISRVDCVVTLTNRDAESWRKVNNNVVVIPNFVIKEFDVHSSLNNKNAIFVGRFDYQKDVSTAIKIWSIVRKKHPEWTLNIYGSGDQEGIVRKMAEEQEGIVVHNPSNNIWKCYEDSSFLISTSVFEPFGLVLVEAMASGLPVVAFDCPYGPSSIIENDVSGFLISQHSLYDFSEKIMLLIEAKEKRIMMGMAGQKNAQKFAPDVVLPLWDKLFSDFLNKKNTNNNKLLK</sequence>
<reference evidence="3 4" key="1">
    <citation type="submission" date="2016-11" db="EMBL/GenBank/DDBJ databases">
        <authorList>
            <person name="Jaros S."/>
            <person name="Januszkiewicz K."/>
            <person name="Wedrychowicz H."/>
        </authorList>
    </citation>
    <scope>NUCLEOTIDE SEQUENCE [LARGE SCALE GENOMIC DNA]</scope>
    <source>
        <strain evidence="3 4">BPI-34</strain>
    </source>
</reference>
<dbReference type="InterPro" id="IPR028098">
    <property type="entry name" value="Glyco_trans_4-like_N"/>
</dbReference>
<feature type="domain" description="Glycosyltransferase subfamily 4-like N-terminal" evidence="2">
    <location>
        <begin position="14"/>
        <end position="185"/>
    </location>
</feature>
<organism evidence="3 4">
    <name type="scientific">Xylanibacter ruminicola</name>
    <name type="common">Prevotella ruminicola</name>
    <dbReference type="NCBI Taxonomy" id="839"/>
    <lineage>
        <taxon>Bacteria</taxon>
        <taxon>Pseudomonadati</taxon>
        <taxon>Bacteroidota</taxon>
        <taxon>Bacteroidia</taxon>
        <taxon>Bacteroidales</taxon>
        <taxon>Prevotellaceae</taxon>
        <taxon>Xylanibacter</taxon>
    </lineage>
</organism>
<evidence type="ECO:0000313" key="3">
    <source>
        <dbReference type="EMBL" id="SHM19371.1"/>
    </source>
</evidence>
<dbReference type="SUPFAM" id="SSF53756">
    <property type="entry name" value="UDP-Glycosyltransferase/glycogen phosphorylase"/>
    <property type="match status" value="1"/>
</dbReference>
<evidence type="ECO:0000313" key="4">
    <source>
        <dbReference type="Proteomes" id="UP000184280"/>
    </source>
</evidence>
<keyword evidence="3" id="KW-0808">Transferase</keyword>
<dbReference type="Gene3D" id="3.40.50.2000">
    <property type="entry name" value="Glycogen Phosphorylase B"/>
    <property type="match status" value="2"/>
</dbReference>
<dbReference type="PANTHER" id="PTHR12526:SF630">
    <property type="entry name" value="GLYCOSYLTRANSFERASE"/>
    <property type="match status" value="1"/>
</dbReference>
<dbReference type="OrthoDB" id="9811239at2"/>
<dbReference type="AlphaFoldDB" id="A0A1M7GT13"/>
<gene>
    <name evidence="3" type="ORF">SAMN04488494_1556</name>
</gene>
<dbReference type="Pfam" id="PF13439">
    <property type="entry name" value="Glyco_transf_4"/>
    <property type="match status" value="1"/>
</dbReference>
<accession>A0A1M7GT13</accession>
<dbReference type="InterPro" id="IPR001296">
    <property type="entry name" value="Glyco_trans_1"/>
</dbReference>
<dbReference type="PANTHER" id="PTHR12526">
    <property type="entry name" value="GLYCOSYLTRANSFERASE"/>
    <property type="match status" value="1"/>
</dbReference>